<comment type="caution">
    <text evidence="9">The sequence shown here is derived from an EMBL/GenBank/DDBJ whole genome shotgun (WGS) entry which is preliminary data.</text>
</comment>
<evidence type="ECO:0000313" key="10">
    <source>
        <dbReference type="Proteomes" id="UP000269708"/>
    </source>
</evidence>
<dbReference type="GO" id="GO:0000155">
    <property type="term" value="F:phosphorelay sensor kinase activity"/>
    <property type="evidence" value="ECO:0007669"/>
    <property type="project" value="InterPro"/>
</dbReference>
<dbReference type="SUPFAM" id="SSF55785">
    <property type="entry name" value="PYP-like sensor domain (PAS domain)"/>
    <property type="match status" value="1"/>
</dbReference>
<dbReference type="InterPro" id="IPR005467">
    <property type="entry name" value="His_kinase_dom"/>
</dbReference>
<dbReference type="InterPro" id="IPR011006">
    <property type="entry name" value="CheY-like_superfamily"/>
</dbReference>
<dbReference type="EC" id="2.7.13.3" evidence="2"/>
<dbReference type="PANTHER" id="PTHR43547">
    <property type="entry name" value="TWO-COMPONENT HISTIDINE KINASE"/>
    <property type="match status" value="1"/>
</dbReference>
<evidence type="ECO:0000259" key="8">
    <source>
        <dbReference type="PROSITE" id="PS50113"/>
    </source>
</evidence>
<feature type="transmembrane region" description="Helical" evidence="5">
    <location>
        <begin position="81"/>
        <end position="99"/>
    </location>
</feature>
<dbReference type="SUPFAM" id="SSF55874">
    <property type="entry name" value="ATPase domain of HSP90 chaperone/DNA topoisomerase II/histidine kinase"/>
    <property type="match status" value="1"/>
</dbReference>
<dbReference type="InterPro" id="IPR035965">
    <property type="entry name" value="PAS-like_dom_sf"/>
</dbReference>
<keyword evidence="5" id="KW-1133">Transmembrane helix</keyword>
<dbReference type="PROSITE" id="PS50113">
    <property type="entry name" value="PAC"/>
    <property type="match status" value="1"/>
</dbReference>
<dbReference type="InterPro" id="IPR001789">
    <property type="entry name" value="Sig_transdc_resp-reg_receiver"/>
</dbReference>
<evidence type="ECO:0000256" key="2">
    <source>
        <dbReference type="ARBA" id="ARBA00012438"/>
    </source>
</evidence>
<dbReference type="Pfam" id="PF02518">
    <property type="entry name" value="HATPase_c"/>
    <property type="match status" value="1"/>
</dbReference>
<dbReference type="SUPFAM" id="SSF52172">
    <property type="entry name" value="CheY-like"/>
    <property type="match status" value="1"/>
</dbReference>
<dbReference type="InterPro" id="IPR003661">
    <property type="entry name" value="HisK_dim/P_dom"/>
</dbReference>
<dbReference type="Gene3D" id="3.30.565.10">
    <property type="entry name" value="Histidine kinase-like ATPase, C-terminal domain"/>
    <property type="match status" value="1"/>
</dbReference>
<feature type="transmembrane region" description="Helical" evidence="5">
    <location>
        <begin position="44"/>
        <end position="69"/>
    </location>
</feature>
<dbReference type="InterPro" id="IPR004358">
    <property type="entry name" value="Sig_transdc_His_kin-like_C"/>
</dbReference>
<dbReference type="Pfam" id="PF00512">
    <property type="entry name" value="HisKA"/>
    <property type="match status" value="1"/>
</dbReference>
<comment type="catalytic activity">
    <reaction evidence="1">
        <text>ATP + protein L-histidine = ADP + protein N-phospho-L-histidine.</text>
        <dbReference type="EC" id="2.7.13.3"/>
    </reaction>
</comment>
<dbReference type="Pfam" id="PF08447">
    <property type="entry name" value="PAS_3"/>
    <property type="match status" value="1"/>
</dbReference>
<reference evidence="9 10" key="1">
    <citation type="submission" date="2018-11" db="EMBL/GenBank/DDBJ databases">
        <title>Genomic Encyclopedia of Type Strains, Phase IV (KMG-IV): sequencing the most valuable type-strain genomes for metagenomic binning, comparative biology and taxonomic classification.</title>
        <authorList>
            <person name="Goeker M."/>
        </authorList>
    </citation>
    <scope>NUCLEOTIDE SEQUENCE [LARGE SCALE GENOMIC DNA]</scope>
    <source>
        <strain evidence="9 10">DSM 25623</strain>
    </source>
</reference>
<dbReference type="SUPFAM" id="SSF47384">
    <property type="entry name" value="Homodimeric domain of signal transducing histidine kinase"/>
    <property type="match status" value="1"/>
</dbReference>
<keyword evidence="10" id="KW-1185">Reference proteome</keyword>
<dbReference type="CDD" id="cd00082">
    <property type="entry name" value="HisKA"/>
    <property type="match status" value="1"/>
</dbReference>
<dbReference type="EMBL" id="RKQN01000003">
    <property type="protein sequence ID" value="RPE76918.1"/>
    <property type="molecule type" value="Genomic_DNA"/>
</dbReference>
<evidence type="ECO:0000259" key="6">
    <source>
        <dbReference type="PROSITE" id="PS50109"/>
    </source>
</evidence>
<dbReference type="SMART" id="SM00448">
    <property type="entry name" value="REC"/>
    <property type="match status" value="1"/>
</dbReference>
<evidence type="ECO:0000256" key="3">
    <source>
        <dbReference type="ARBA" id="ARBA00022553"/>
    </source>
</evidence>
<protein>
    <recommendedName>
        <fullName evidence="2">histidine kinase</fullName>
        <ecNumber evidence="2">2.7.13.3</ecNumber>
    </recommendedName>
</protein>
<dbReference type="Proteomes" id="UP000269708">
    <property type="component" value="Unassembled WGS sequence"/>
</dbReference>
<evidence type="ECO:0000313" key="9">
    <source>
        <dbReference type="EMBL" id="RPE76918.1"/>
    </source>
</evidence>
<dbReference type="Gene3D" id="3.30.450.20">
    <property type="entry name" value="PAS domain"/>
    <property type="match status" value="1"/>
</dbReference>
<dbReference type="PANTHER" id="PTHR43547:SF2">
    <property type="entry name" value="HYBRID SIGNAL TRANSDUCTION HISTIDINE KINASE C"/>
    <property type="match status" value="1"/>
</dbReference>
<evidence type="ECO:0000259" key="7">
    <source>
        <dbReference type="PROSITE" id="PS50110"/>
    </source>
</evidence>
<dbReference type="Gene3D" id="1.10.287.130">
    <property type="match status" value="1"/>
</dbReference>
<dbReference type="InterPro" id="IPR000014">
    <property type="entry name" value="PAS"/>
</dbReference>
<dbReference type="SMART" id="SM00388">
    <property type="entry name" value="HisKA"/>
    <property type="match status" value="1"/>
</dbReference>
<proteinExistence type="predicted"/>
<evidence type="ECO:0000256" key="5">
    <source>
        <dbReference type="SAM" id="Phobius"/>
    </source>
</evidence>
<feature type="modified residue" description="4-aspartylphosphate" evidence="4">
    <location>
        <position position="536"/>
    </location>
</feature>
<dbReference type="InterPro" id="IPR036890">
    <property type="entry name" value="HATPase_C_sf"/>
</dbReference>
<dbReference type="InterPro" id="IPR000700">
    <property type="entry name" value="PAS-assoc_C"/>
</dbReference>
<dbReference type="CDD" id="cd00130">
    <property type="entry name" value="PAS"/>
    <property type="match status" value="1"/>
</dbReference>
<evidence type="ECO:0000256" key="4">
    <source>
        <dbReference type="PROSITE-ProRule" id="PRU00169"/>
    </source>
</evidence>
<keyword evidence="3 4" id="KW-0597">Phosphoprotein</keyword>
<dbReference type="OrthoDB" id="9768069at2"/>
<feature type="domain" description="PAC" evidence="8">
    <location>
        <begin position="188"/>
        <end position="241"/>
    </location>
</feature>
<dbReference type="InterPro" id="IPR001610">
    <property type="entry name" value="PAC"/>
</dbReference>
<dbReference type="Pfam" id="PF00072">
    <property type="entry name" value="Response_reg"/>
    <property type="match status" value="1"/>
</dbReference>
<dbReference type="InterPro" id="IPR003594">
    <property type="entry name" value="HATPase_dom"/>
</dbReference>
<accession>A0A3N4V362</accession>
<dbReference type="Gene3D" id="3.40.50.2300">
    <property type="match status" value="1"/>
</dbReference>
<dbReference type="PROSITE" id="PS50109">
    <property type="entry name" value="HIS_KIN"/>
    <property type="match status" value="1"/>
</dbReference>
<sequence length="624" mass="68300">MIRRSPLLLRLRDLALALPLAYAALALHAHYGRAGALPTSAGYLAVIAASLLLGLRAGLLTVAALSLGAMLRAPHPGPSELALFALLGAALAWLVADVGERRRSEKRRRADLIEQRLRAETEQRALLDHLPKMVWIAEPDGSIRYHNRFWYEYTGLSGREDWRAIVHPDDLQRGLSAWKQAMERAEPLNVELRFRRGADDAYRWHVVKGVPIADETGRVRCWYGASTDIEDQKRALETLAAANERISRFLAVLSHELRNPLAGIASACALMNRADADQTQRRQALATIARQGQHLRRMVDDLLDISRVTQGKVELRRGPVELVRLLAEVLQDNRAAAGHAGVRLEPLPALPPCWVDGDRARLRQVFDNLVSNAIKAGGAGQRVRVELARDGNEAVVWVIDQGQGFDDDQRRRIFEPFVQSAGWQSRGLGLGLSIVQSIVELHRGRVSAHSDGPGKGARFAVRLPLALAPPAPHEADGPLRRATRSASVLIVEDEADIAESLRTLLALEGYDVAVAEDADAALSASRARPFDVVLCDLELHESQPGQRSGYLVASALQELVRPPYLIAYSGYGQAADREQSALAGFQAHLVKPATLEEIVAAIEEGLQQRRRPVDARQGAPLAAG</sequence>
<dbReference type="InterPro" id="IPR013655">
    <property type="entry name" value="PAS_fold_3"/>
</dbReference>
<dbReference type="NCBIfam" id="TIGR00229">
    <property type="entry name" value="sensory_box"/>
    <property type="match status" value="1"/>
</dbReference>
<dbReference type="AlphaFoldDB" id="A0A3N4V362"/>
<dbReference type="PRINTS" id="PR00344">
    <property type="entry name" value="BCTRLSENSOR"/>
</dbReference>
<name>A0A3N4V362_9GAMM</name>
<dbReference type="InterPro" id="IPR036097">
    <property type="entry name" value="HisK_dim/P_sf"/>
</dbReference>
<dbReference type="SMART" id="SM00086">
    <property type="entry name" value="PAC"/>
    <property type="match status" value="1"/>
</dbReference>
<keyword evidence="5" id="KW-0812">Transmembrane</keyword>
<dbReference type="PROSITE" id="PS50110">
    <property type="entry name" value="RESPONSE_REGULATORY"/>
    <property type="match status" value="1"/>
</dbReference>
<feature type="domain" description="Histidine kinase" evidence="6">
    <location>
        <begin position="252"/>
        <end position="467"/>
    </location>
</feature>
<dbReference type="FunFam" id="3.30.450.20:FF:000099">
    <property type="entry name" value="Sensory box sensor histidine kinase"/>
    <property type="match status" value="1"/>
</dbReference>
<keyword evidence="5" id="KW-0472">Membrane</keyword>
<gene>
    <name evidence="9" type="ORF">EDC50_2170</name>
</gene>
<dbReference type="RefSeq" id="WP_158635682.1">
    <property type="nucleotide sequence ID" value="NZ_RKQN01000003.1"/>
</dbReference>
<dbReference type="SMART" id="SM00387">
    <property type="entry name" value="HATPase_c"/>
    <property type="match status" value="1"/>
</dbReference>
<organism evidence="9 10">
    <name type="scientific">Vulcaniibacterium tengchongense</name>
    <dbReference type="NCBI Taxonomy" id="1273429"/>
    <lineage>
        <taxon>Bacteria</taxon>
        <taxon>Pseudomonadati</taxon>
        <taxon>Pseudomonadota</taxon>
        <taxon>Gammaproteobacteria</taxon>
        <taxon>Lysobacterales</taxon>
        <taxon>Lysobacteraceae</taxon>
        <taxon>Vulcaniibacterium</taxon>
    </lineage>
</organism>
<feature type="domain" description="Response regulatory" evidence="7">
    <location>
        <begin position="487"/>
        <end position="606"/>
    </location>
</feature>
<evidence type="ECO:0000256" key="1">
    <source>
        <dbReference type="ARBA" id="ARBA00000085"/>
    </source>
</evidence>